<dbReference type="OrthoDB" id="8606247at2"/>
<sequence length="1407" mass="157931">MAKIGNTIGILVPQPSAPAMVSKGSANPPEPLTNAAGPIDIIDMVADVASTAVSLADPDSAAAETADSISTLISLATMIPGTPGPTPPTQKTVKAFSGGGGMGVNGGYANAGKGVCLACKAAAAVVGNPVNAILGIKLLTEDTETDFTLDAPLPLIWARSYYSDQLGNGWLGQGWSLPFSMRLLRTRDGFLYIDEQGREIALPDIDDDEEEATPYSSDDDDDDGPDFEDEDPAAPTAEEDPYGLEDAYFDPYEQIYFSRLSDGLYQIASPDGGARLWFAAVDEDDDVYPLIAQLDRNNHHIRLSYGDNGLPHSIYDSTGRQLQLNFSSIRLNNSDEDFDAAAEPDAFVSTDDNLYVNRLTSVGFHQREMVRYEYDGYGDLTAVYDRSGKRIRGFGYRNHIMVEHSQPDGLVSQYRYDRYAKDGKVLTSNNNLGEQWTFDYRDGYTRVTDALGREEIYGFDDNQELIYHIDADGHRSDSERDDWGRITVRRDEIGRETRYRYDEYGNVINITAPDGSITHIDYHDTLNLPVAVNDPAGRITEYAYDQRGNLIQVTDPAGNTTRYRYNSQWLPDTITDALGKTKTLEYDSDGQLIRYTDCSGETTRFTYTEAGDLESTTDALGHTTRHHYDAAGNHIRTDYPDGSHETFEYDRINRLTAHIDGLGAKTEYELAADGLPLKRTNALGHSFRYGYDKARRLTALTNENGDRYHLGYDRTDNLIQETGWDGKITGYQYDPAGQLTTQTEYGLSDGQNDRPDVWHIHHFKRNILGQLIEKTSRRVDGKQPNGKDEGHSRTRFEYNPFTGELVKARNAHSSVELGYDILGQLINETTVHNGQTTTVAYAYDPLGNRIQTTLPDGRNINYLYYGSGHLHQINIDGETVSDIERDKLHQEISRTQGVLTSLYQYDPMGRLKHQTATANPTLQNNSKLNTLVGGAVRRSYRYDKAGNLIQTADQRSGVLDYVYDKIGRIKTAGKEHFAFDPANNILSDDLKEQTTKGRLKGDNIGLGNRIEKYNGTEYTYDPLGNLIYRQLPNGENQFFRYDTENQLVLAEIKKNNGETQTWAYAYDPFGRRLSKERTDKGALQSTHPKRTHFVWDGSRLLQEYNYKGNYTYVYTDQDSYEPLAQVFFNNKDEQQYLAYFHNDQIGIPREMTDQFGNLLWYGEYTAWGKLNKDERVYPLAHQPFRLQNQYYDEETGLHYNFLRYYEPDCGRFVNQDPIGLKGGGNFYQFAPNANTWIDPLGLSGEAVLNPLSHPILSSNSNTKSVGKAGIIGVILSIPGDTHHKKPLYYATYTRTHPITGQVYCGRTHGRGDPNELVRRRGLQQKHLNAEGFSPPVLDKYSVNSQAIRGREQQLIDHYGGAQSVGGTARNKINGVSAWNPNGPYYNRASTAEFGALIDNSPARIRLW</sequence>
<proteinExistence type="predicted"/>
<evidence type="ECO:0000256" key="2">
    <source>
        <dbReference type="SAM" id="MobiDB-lite"/>
    </source>
</evidence>
<evidence type="ECO:0000259" key="5">
    <source>
        <dbReference type="Pfam" id="PF25023"/>
    </source>
</evidence>
<evidence type="ECO:0000313" key="7">
    <source>
        <dbReference type="Proteomes" id="UP000325713"/>
    </source>
</evidence>
<dbReference type="InterPro" id="IPR006530">
    <property type="entry name" value="YD"/>
</dbReference>
<evidence type="ECO:0000313" key="6">
    <source>
        <dbReference type="EMBL" id="QEY26142.1"/>
    </source>
</evidence>
<feature type="region of interest" description="Disordered" evidence="2">
    <location>
        <begin position="201"/>
        <end position="243"/>
    </location>
</feature>
<gene>
    <name evidence="6" type="ORF">D0T92_06105</name>
</gene>
<evidence type="ECO:0000256" key="1">
    <source>
        <dbReference type="ARBA" id="ARBA00022737"/>
    </source>
</evidence>
<evidence type="ECO:0000259" key="3">
    <source>
        <dbReference type="Pfam" id="PF03527"/>
    </source>
</evidence>
<name>A0A5J6PZ10_9NEIS</name>
<dbReference type="Pfam" id="PF20148">
    <property type="entry name" value="DUF6531"/>
    <property type="match status" value="1"/>
</dbReference>
<accession>A0A5J6PZ10</accession>
<dbReference type="NCBIfam" id="TIGR01643">
    <property type="entry name" value="YD_repeat_2x"/>
    <property type="match status" value="6"/>
</dbReference>
<keyword evidence="7" id="KW-1185">Reference proteome</keyword>
<dbReference type="NCBIfam" id="TIGR03696">
    <property type="entry name" value="Rhs_assc_core"/>
    <property type="match status" value="1"/>
</dbReference>
<dbReference type="InterPro" id="IPR001826">
    <property type="entry name" value="RHS"/>
</dbReference>
<feature type="domain" description="RHS protein conserved region" evidence="3">
    <location>
        <begin position="1138"/>
        <end position="1171"/>
    </location>
</feature>
<dbReference type="PANTHER" id="PTHR32305:SF15">
    <property type="entry name" value="PROTEIN RHSA-RELATED"/>
    <property type="match status" value="1"/>
</dbReference>
<dbReference type="PANTHER" id="PTHR32305">
    <property type="match status" value="1"/>
</dbReference>
<dbReference type="Proteomes" id="UP000325713">
    <property type="component" value="Chromosome"/>
</dbReference>
<dbReference type="InterPro" id="IPR056823">
    <property type="entry name" value="TEN-like_YD-shell"/>
</dbReference>
<dbReference type="Pfam" id="PF05593">
    <property type="entry name" value="RHS_repeat"/>
    <property type="match status" value="3"/>
</dbReference>
<protein>
    <submittedName>
        <fullName evidence="6">Sugar-binding protein</fullName>
    </submittedName>
</protein>
<feature type="domain" description="Teneurin-like YD-shell" evidence="5">
    <location>
        <begin position="539"/>
        <end position="661"/>
    </location>
</feature>
<keyword evidence="1" id="KW-0677">Repeat</keyword>
<dbReference type="PRINTS" id="PR00394">
    <property type="entry name" value="RHSPROTEIN"/>
</dbReference>
<dbReference type="EMBL" id="CP031700">
    <property type="protein sequence ID" value="QEY26142.1"/>
    <property type="molecule type" value="Genomic_DNA"/>
</dbReference>
<dbReference type="InterPro" id="IPR022385">
    <property type="entry name" value="Rhs_assc_core"/>
</dbReference>
<evidence type="ECO:0000259" key="4">
    <source>
        <dbReference type="Pfam" id="PF20148"/>
    </source>
</evidence>
<dbReference type="Gene3D" id="3.90.930.1">
    <property type="match status" value="1"/>
</dbReference>
<dbReference type="Pfam" id="PF03527">
    <property type="entry name" value="RHS"/>
    <property type="match status" value="1"/>
</dbReference>
<feature type="domain" description="DUF6531" evidence="4">
    <location>
        <begin position="127"/>
        <end position="201"/>
    </location>
</feature>
<feature type="domain" description="Teneurin-like YD-shell" evidence="5">
    <location>
        <begin position="813"/>
        <end position="971"/>
    </location>
</feature>
<feature type="compositionally biased region" description="Acidic residues" evidence="2">
    <location>
        <begin position="204"/>
        <end position="243"/>
    </location>
</feature>
<dbReference type="Gene3D" id="2.180.10.10">
    <property type="entry name" value="RHS repeat-associated core"/>
    <property type="match status" value="2"/>
</dbReference>
<dbReference type="InterPro" id="IPR031325">
    <property type="entry name" value="RHS_repeat"/>
</dbReference>
<dbReference type="Pfam" id="PF25023">
    <property type="entry name" value="TEN_YD-shell"/>
    <property type="match status" value="2"/>
</dbReference>
<organism evidence="6 7">
    <name type="scientific">Neisseria zalophi</name>
    <dbReference type="NCBI Taxonomy" id="640030"/>
    <lineage>
        <taxon>Bacteria</taxon>
        <taxon>Pseudomonadati</taxon>
        <taxon>Pseudomonadota</taxon>
        <taxon>Betaproteobacteria</taxon>
        <taxon>Neisseriales</taxon>
        <taxon>Neisseriaceae</taxon>
        <taxon>Neisseria</taxon>
    </lineage>
</organism>
<dbReference type="KEGG" id="nzl:D0T92_06105"/>
<reference evidence="6 7" key="1">
    <citation type="submission" date="2018-08" db="EMBL/GenBank/DDBJ databases">
        <title>Neisseria zalophi ATCC BAA-2455 complete genome.</title>
        <authorList>
            <person name="Veseli I.A."/>
            <person name="Buttler R."/>
            <person name="Mascarenhas dos Santos A.C."/>
            <person name="Pombert J.-F."/>
        </authorList>
    </citation>
    <scope>NUCLEOTIDE SEQUENCE [LARGE SCALE GENOMIC DNA]</scope>
    <source>
        <strain evidence="6 7">ATCC BAA-2455</strain>
    </source>
</reference>
<dbReference type="InterPro" id="IPR045351">
    <property type="entry name" value="DUF6531"/>
</dbReference>
<dbReference type="RefSeq" id="WP_151051171.1">
    <property type="nucleotide sequence ID" value="NZ_CP031700.1"/>
</dbReference>
<dbReference type="InterPro" id="IPR050708">
    <property type="entry name" value="T6SS_VgrG/RHS"/>
</dbReference>